<name>A0A8I1FQA0_9PSED</name>
<dbReference type="RefSeq" id="WP_046809356.1">
    <property type="nucleotide sequence ID" value="NZ_JAEKCZ010000021.1"/>
</dbReference>
<proteinExistence type="predicted"/>
<reference evidence="1" key="1">
    <citation type="submission" date="2020-12" db="EMBL/GenBank/DDBJ databases">
        <title>Antibiotic resistance and phylogeny of Pseudomonas spp. isolated over three decades from chicken meat in the Norwegian food chain.</title>
        <authorList>
            <person name="Moen B."/>
        </authorList>
    </citation>
    <scope>NUCLEOTIDE SEQUENCE</scope>
    <source>
        <strain evidence="1">MF6762</strain>
    </source>
</reference>
<dbReference type="EMBL" id="JAEKCZ010000021">
    <property type="protein sequence ID" value="MBJ2258741.1"/>
    <property type="molecule type" value="Genomic_DNA"/>
</dbReference>
<comment type="caution">
    <text evidence="1">The sequence shown here is derived from an EMBL/GenBank/DDBJ whole genome shotgun (WGS) entry which is preliminary data.</text>
</comment>
<accession>A0A8I1FQA0</accession>
<evidence type="ECO:0000313" key="2">
    <source>
        <dbReference type="Proteomes" id="UP000658390"/>
    </source>
</evidence>
<protein>
    <submittedName>
        <fullName evidence="1">Uncharacterized protein</fullName>
    </submittedName>
</protein>
<gene>
    <name evidence="1" type="ORF">JFT45_19750</name>
</gene>
<dbReference type="Proteomes" id="UP000658390">
    <property type="component" value="Unassembled WGS sequence"/>
</dbReference>
<dbReference type="AlphaFoldDB" id="A0A8I1FQA0"/>
<evidence type="ECO:0000313" key="1">
    <source>
        <dbReference type="EMBL" id="MBJ2258741.1"/>
    </source>
</evidence>
<organism evidence="1 2">
    <name type="scientific">Pseudomonas psychrophila</name>
    <dbReference type="NCBI Taxonomy" id="122355"/>
    <lineage>
        <taxon>Bacteria</taxon>
        <taxon>Pseudomonadati</taxon>
        <taxon>Pseudomonadota</taxon>
        <taxon>Gammaproteobacteria</taxon>
        <taxon>Pseudomonadales</taxon>
        <taxon>Pseudomonadaceae</taxon>
        <taxon>Pseudomonas</taxon>
    </lineage>
</organism>
<sequence length="94" mass="10165">MNRQNFSNMRVSSLHLQQGLFASLALSVTLIGGQQWSRMEAATQPVATALHSAAPQQHFKALGSVTDPKGGYELAASDETQIANAQPAPERWVF</sequence>